<dbReference type="RefSeq" id="WP_049597663.1">
    <property type="nucleotide sequence ID" value="NZ_CPYD01000004.1"/>
</dbReference>
<keyword evidence="3" id="KW-0560">Oxidoreductase</keyword>
<keyword evidence="3" id="KW-0503">Monooxygenase</keyword>
<dbReference type="SUPFAM" id="SSF54909">
    <property type="entry name" value="Dimeric alpha+beta barrel"/>
    <property type="match status" value="1"/>
</dbReference>
<dbReference type="EC" id="1.-.-.-" evidence="3"/>
<feature type="domain" description="ABM" evidence="1">
    <location>
        <begin position="2"/>
        <end position="90"/>
    </location>
</feature>
<evidence type="ECO:0000313" key="3">
    <source>
        <dbReference type="EMBL" id="MDN0086682.1"/>
    </source>
</evidence>
<evidence type="ECO:0000313" key="4">
    <source>
        <dbReference type="Proteomes" id="UP000040578"/>
    </source>
</evidence>
<dbReference type="PANTHER" id="PTHR33336:SF3">
    <property type="entry name" value="ABM DOMAIN-CONTAINING PROTEIN"/>
    <property type="match status" value="1"/>
</dbReference>
<dbReference type="PANTHER" id="PTHR33336">
    <property type="entry name" value="QUINOL MONOOXYGENASE YGIN-RELATED"/>
    <property type="match status" value="1"/>
</dbReference>
<evidence type="ECO:0000259" key="1">
    <source>
        <dbReference type="PROSITE" id="PS51725"/>
    </source>
</evidence>
<name>A0AAW7K2U8_9GAMM</name>
<organism evidence="3 5">
    <name type="scientific">Yersinia nurmii</name>
    <dbReference type="NCBI Taxonomy" id="685706"/>
    <lineage>
        <taxon>Bacteria</taxon>
        <taxon>Pseudomonadati</taxon>
        <taxon>Pseudomonadota</taxon>
        <taxon>Gammaproteobacteria</taxon>
        <taxon>Enterobacterales</taxon>
        <taxon>Yersiniaceae</taxon>
        <taxon>Yersinia</taxon>
    </lineage>
</organism>
<dbReference type="InterPro" id="IPR007138">
    <property type="entry name" value="ABM_dom"/>
</dbReference>
<comment type="caution">
    <text evidence="3">The sequence shown here is derived from an EMBL/GenBank/DDBJ whole genome shotgun (WGS) entry which is preliminary data.</text>
</comment>
<dbReference type="InterPro" id="IPR050744">
    <property type="entry name" value="AI-2_Isomerase_LsrG"/>
</dbReference>
<gene>
    <name evidence="2" type="ORF">ERS137967_01526</name>
    <name evidence="3" type="ORF">QVN42_04595</name>
</gene>
<dbReference type="EMBL" id="CPYD01000004">
    <property type="protein sequence ID" value="CNE42162.1"/>
    <property type="molecule type" value="Genomic_DNA"/>
</dbReference>
<sequence length="98" mass="11632">MLKVIAQDFIHPEHIDKVMPLYRELVEKTLQEPLCHAYELCINQKDPGHFIFIEQWPDRAALDTHCKTEHFRRLVPQIDSYQRQAGTFLLMDAVENQE</sequence>
<dbReference type="Proteomes" id="UP001167864">
    <property type="component" value="Unassembled WGS sequence"/>
</dbReference>
<reference evidence="3" key="2">
    <citation type="submission" date="2023-06" db="EMBL/GenBank/DDBJ databases">
        <authorList>
            <person name="Polev D.E."/>
            <person name="Saitova A.T."/>
            <person name="Bogumilchik E.A."/>
            <person name="Kokorina G.I."/>
            <person name="Voskresenskaia E.A."/>
        </authorList>
    </citation>
    <scope>NUCLEOTIDE SEQUENCE</scope>
    <source>
        <strain evidence="3">2145 StPb PI</strain>
    </source>
</reference>
<reference evidence="2 4" key="1">
    <citation type="submission" date="2015-03" db="EMBL/GenBank/DDBJ databases">
        <authorList>
            <consortium name="Pathogen Informatics"/>
            <person name="Murphy D."/>
        </authorList>
    </citation>
    <scope>NUCLEOTIDE SEQUENCE [LARGE SCALE GENOMIC DNA]</scope>
    <source>
        <strain evidence="4">type strain: CIP110231</strain>
        <strain evidence="2">Type strain: CIP110231</strain>
    </source>
</reference>
<dbReference type="Gene3D" id="3.30.70.100">
    <property type="match status" value="1"/>
</dbReference>
<dbReference type="GO" id="GO:0005829">
    <property type="term" value="C:cytosol"/>
    <property type="evidence" value="ECO:0007669"/>
    <property type="project" value="TreeGrafter"/>
</dbReference>
<dbReference type="PROSITE" id="PS51725">
    <property type="entry name" value="ABM"/>
    <property type="match status" value="1"/>
</dbReference>
<dbReference type="Pfam" id="PF03992">
    <property type="entry name" value="ABM"/>
    <property type="match status" value="1"/>
</dbReference>
<accession>A0AAW7K2U8</accession>
<evidence type="ECO:0000313" key="2">
    <source>
        <dbReference type="EMBL" id="CNE42162.1"/>
    </source>
</evidence>
<dbReference type="AlphaFoldDB" id="A0AAW7K2U8"/>
<dbReference type="EMBL" id="JAUEHU010000003">
    <property type="protein sequence ID" value="MDN0086682.1"/>
    <property type="molecule type" value="Genomic_DNA"/>
</dbReference>
<dbReference type="Proteomes" id="UP000040578">
    <property type="component" value="Unassembled WGS sequence"/>
</dbReference>
<evidence type="ECO:0000313" key="5">
    <source>
        <dbReference type="Proteomes" id="UP001167864"/>
    </source>
</evidence>
<protein>
    <submittedName>
        <fullName evidence="2">Antibiotic biosynthesis monooxygenase domain-containing protein</fullName>
    </submittedName>
    <submittedName>
        <fullName evidence="3">Quinol monooxygenase</fullName>
        <ecNumber evidence="3">1.-.-.-</ecNumber>
    </submittedName>
</protein>
<keyword evidence="4" id="KW-1185">Reference proteome</keyword>
<dbReference type="InterPro" id="IPR011008">
    <property type="entry name" value="Dimeric_a/b-barrel"/>
</dbReference>
<dbReference type="GO" id="GO:0004497">
    <property type="term" value="F:monooxygenase activity"/>
    <property type="evidence" value="ECO:0007669"/>
    <property type="project" value="UniProtKB-KW"/>
</dbReference>
<proteinExistence type="predicted"/>